<evidence type="ECO:0000256" key="2">
    <source>
        <dbReference type="SAM" id="SignalP"/>
    </source>
</evidence>
<dbReference type="EMBL" id="ADAS02000003">
    <property type="protein sequence ID" value="OAV99316.1"/>
    <property type="molecule type" value="Genomic_DNA"/>
</dbReference>
<feature type="compositionally biased region" description="Polar residues" evidence="1">
    <location>
        <begin position="131"/>
        <end position="140"/>
    </location>
</feature>
<reference evidence="3" key="2">
    <citation type="submission" date="2016-05" db="EMBL/GenBank/DDBJ databases">
        <title>Comparative analysis highlights variable genome content of wheat rusts and divergence of the mating loci.</title>
        <authorList>
            <person name="Cuomo C.A."/>
            <person name="Bakkeren G."/>
            <person name="Szabo L."/>
            <person name="Khalil H."/>
            <person name="Joly D."/>
            <person name="Goldberg J."/>
            <person name="Young S."/>
            <person name="Zeng Q."/>
            <person name="Fellers J."/>
        </authorList>
    </citation>
    <scope>NUCLEOTIDE SEQUENCE [LARGE SCALE GENOMIC DNA]</scope>
    <source>
        <strain evidence="3">1-1 BBBD Race 1</strain>
    </source>
</reference>
<dbReference type="VEuPathDB" id="FungiDB:PTTG_25346"/>
<evidence type="ECO:0000313" key="5">
    <source>
        <dbReference type="Proteomes" id="UP000005240"/>
    </source>
</evidence>
<evidence type="ECO:0000256" key="1">
    <source>
        <dbReference type="SAM" id="MobiDB-lite"/>
    </source>
</evidence>
<evidence type="ECO:0000313" key="4">
    <source>
        <dbReference type="EnsemblFungi" id="PTTG_25346-t43_1-p1"/>
    </source>
</evidence>
<reference evidence="4" key="4">
    <citation type="submission" date="2025-05" db="UniProtKB">
        <authorList>
            <consortium name="EnsemblFungi"/>
        </authorList>
    </citation>
    <scope>IDENTIFICATION</scope>
    <source>
        <strain evidence="4">isolate 1-1 / race 1 (BBBD)</strain>
    </source>
</reference>
<dbReference type="Proteomes" id="UP000005240">
    <property type="component" value="Unassembled WGS sequence"/>
</dbReference>
<sequence length="473" mass="55152">MISYFIRQLYWILLLIDHAFVLTTSDPEGERIPMLIDLNAFPPDEPLTTSRLCSLQPIPSSDALKRDSVAQSYPHWLASASKTFPVNDHSTSPHKRKSVDAGIEKMALIDPAQKRQKTSLEYQKNWVVENEVSQPQTTEPVNLREKEKPVIEKSRTSPNDRDVDISRLEESERKRVPFNVKDWSFFRASSNMHSNEDNERFKNCFYVMKTWKRNIELVDLNLKPPQNVNEEFWLPKQYERVFVDRFKEISSSKLRYPGDKVLLHSHRNSQILNTILKLTDEKLDLEGYPVFSSYIVEYIAQKLKQNLNKARTKSWGRTGRLQPRIENIKKLTKCATFMHIVLLSLFNEHQNGILTKGYIEDFLIYLGHVWRDFESGSNNILKDDTGHKMYKLLNFQVNWETAGAGSILSTAWRIVRYCAKERGEFFPTEHAIVAEMVNKIIFHSNYETIINKAQETVQQRQATKILTKVRNLG</sequence>
<feature type="region of interest" description="Disordered" evidence="1">
    <location>
        <begin position="131"/>
        <end position="161"/>
    </location>
</feature>
<gene>
    <name evidence="3" type="ORF">PTTG_25346</name>
</gene>
<organism evidence="3">
    <name type="scientific">Puccinia triticina (isolate 1-1 / race 1 (BBBD))</name>
    <name type="common">Brown leaf rust fungus</name>
    <dbReference type="NCBI Taxonomy" id="630390"/>
    <lineage>
        <taxon>Eukaryota</taxon>
        <taxon>Fungi</taxon>
        <taxon>Dikarya</taxon>
        <taxon>Basidiomycota</taxon>
        <taxon>Pucciniomycotina</taxon>
        <taxon>Pucciniomycetes</taxon>
        <taxon>Pucciniales</taxon>
        <taxon>Pucciniaceae</taxon>
        <taxon>Puccinia</taxon>
    </lineage>
</organism>
<accession>A0A180H2T3</accession>
<evidence type="ECO:0000313" key="3">
    <source>
        <dbReference type="EMBL" id="OAV99316.1"/>
    </source>
</evidence>
<keyword evidence="2" id="KW-0732">Signal</keyword>
<dbReference type="OrthoDB" id="2495363at2759"/>
<feature type="signal peptide" evidence="2">
    <location>
        <begin position="1"/>
        <end position="21"/>
    </location>
</feature>
<dbReference type="AlphaFoldDB" id="A0A180H2T3"/>
<protein>
    <submittedName>
        <fullName evidence="3 4">Uncharacterized protein</fullName>
    </submittedName>
</protein>
<reference evidence="4 5" key="3">
    <citation type="journal article" date="2017" name="G3 (Bethesda)">
        <title>Comparative analysis highlights variable genome content of wheat rusts and divergence of the mating loci.</title>
        <authorList>
            <person name="Cuomo C.A."/>
            <person name="Bakkeren G."/>
            <person name="Khalil H.B."/>
            <person name="Panwar V."/>
            <person name="Joly D."/>
            <person name="Linning R."/>
            <person name="Sakthikumar S."/>
            <person name="Song X."/>
            <person name="Adiconis X."/>
            <person name="Fan L."/>
            <person name="Goldberg J.M."/>
            <person name="Levin J.Z."/>
            <person name="Young S."/>
            <person name="Zeng Q."/>
            <person name="Anikster Y."/>
            <person name="Bruce M."/>
            <person name="Wang M."/>
            <person name="Yin C."/>
            <person name="McCallum B."/>
            <person name="Szabo L.J."/>
            <person name="Hulbert S."/>
            <person name="Chen X."/>
            <person name="Fellers J.P."/>
        </authorList>
    </citation>
    <scope>NUCLEOTIDE SEQUENCE</scope>
    <source>
        <strain evidence="4">isolate 1-1 / race 1 (BBBD)</strain>
        <strain evidence="5">Isolate 1-1 / race 1 (BBBD)</strain>
    </source>
</reference>
<name>A0A180H2T3_PUCT1</name>
<feature type="chain" id="PRO_5008110576" evidence="2">
    <location>
        <begin position="22"/>
        <end position="473"/>
    </location>
</feature>
<dbReference type="EnsemblFungi" id="PTTG_25346-t43_1">
    <property type="protein sequence ID" value="PTTG_25346-t43_1-p1"/>
    <property type="gene ID" value="PTTG_25346"/>
</dbReference>
<feature type="compositionally biased region" description="Basic and acidic residues" evidence="1">
    <location>
        <begin position="142"/>
        <end position="161"/>
    </location>
</feature>
<proteinExistence type="predicted"/>
<keyword evidence="5" id="KW-1185">Reference proteome</keyword>
<reference evidence="3" key="1">
    <citation type="submission" date="2009-11" db="EMBL/GenBank/DDBJ databases">
        <authorList>
            <consortium name="The Broad Institute Genome Sequencing Platform"/>
            <person name="Ward D."/>
            <person name="Feldgarden M."/>
            <person name="Earl A."/>
            <person name="Young S.K."/>
            <person name="Zeng Q."/>
            <person name="Koehrsen M."/>
            <person name="Alvarado L."/>
            <person name="Berlin A."/>
            <person name="Bochicchio J."/>
            <person name="Borenstein D."/>
            <person name="Chapman S.B."/>
            <person name="Chen Z."/>
            <person name="Engels R."/>
            <person name="Freedman E."/>
            <person name="Gellesch M."/>
            <person name="Goldberg J."/>
            <person name="Griggs A."/>
            <person name="Gujja S."/>
            <person name="Heilman E."/>
            <person name="Heiman D."/>
            <person name="Hepburn T."/>
            <person name="Howarth C."/>
            <person name="Jen D."/>
            <person name="Larson L."/>
            <person name="Lewis B."/>
            <person name="Mehta T."/>
            <person name="Park D."/>
            <person name="Pearson M."/>
            <person name="Roberts A."/>
            <person name="Saif S."/>
            <person name="Shea T."/>
            <person name="Shenoy N."/>
            <person name="Sisk P."/>
            <person name="Stolte C."/>
            <person name="Sykes S."/>
            <person name="Thomson T."/>
            <person name="Walk T."/>
            <person name="White J."/>
            <person name="Yandava C."/>
            <person name="Izard J."/>
            <person name="Baranova O.V."/>
            <person name="Blanton J.M."/>
            <person name="Tanner A.C."/>
            <person name="Dewhirst F.E."/>
            <person name="Haas B."/>
            <person name="Nusbaum C."/>
            <person name="Birren B."/>
        </authorList>
    </citation>
    <scope>NUCLEOTIDE SEQUENCE [LARGE SCALE GENOMIC DNA]</scope>
    <source>
        <strain evidence="3">1-1 BBBD Race 1</strain>
    </source>
</reference>